<organism evidence="2 4">
    <name type="scientific">Legionella steigerwaltii</name>
    <dbReference type="NCBI Taxonomy" id="460"/>
    <lineage>
        <taxon>Bacteria</taxon>
        <taxon>Pseudomonadati</taxon>
        <taxon>Pseudomonadota</taxon>
        <taxon>Gammaproteobacteria</taxon>
        <taxon>Legionellales</taxon>
        <taxon>Legionellaceae</taxon>
        <taxon>Legionella</taxon>
    </lineage>
</organism>
<dbReference type="Proteomes" id="UP000255110">
    <property type="component" value="Unassembled WGS sequence"/>
</dbReference>
<keyword evidence="3" id="KW-1185">Reference proteome</keyword>
<dbReference type="Proteomes" id="UP000054820">
    <property type="component" value="Unassembled WGS sequence"/>
</dbReference>
<reference evidence="2 4" key="2">
    <citation type="submission" date="2018-06" db="EMBL/GenBank/DDBJ databases">
        <authorList>
            <consortium name="Pathogen Informatics"/>
            <person name="Doyle S."/>
        </authorList>
    </citation>
    <scope>NUCLEOTIDE SEQUENCE [LARGE SCALE GENOMIC DNA]</scope>
    <source>
        <strain evidence="2 4">NCTC11991</strain>
    </source>
</reference>
<dbReference type="EMBL" id="LNYZ01000011">
    <property type="protein sequence ID" value="KTD78015.1"/>
    <property type="molecule type" value="Genomic_DNA"/>
</dbReference>
<dbReference type="AlphaFoldDB" id="A0A378LEW9"/>
<evidence type="ECO:0000313" key="1">
    <source>
        <dbReference type="EMBL" id="KTD78015.1"/>
    </source>
</evidence>
<sequence>MPRIQPGNIIGPNNAGKMILRGCFMNVSEEWITRSSREVGGLLTRYLNNRQQEATPISLKFGESIPVGREHGPHRLDVEFMANVTYQLRKFEKSGNDLLQASSEDIYDQVGDQVVLLRQSIQNYEEECAREGIEPMFTGVPSVIIENVLNRKPATHAQSLLWEPVVAAQDPQAAPQNLFEGLTIRVSPTSK</sequence>
<reference evidence="1 3" key="1">
    <citation type="submission" date="2015-11" db="EMBL/GenBank/DDBJ databases">
        <title>Genomic analysis of 38 Legionella species identifies large and diverse effector repertoires.</title>
        <authorList>
            <person name="Burstein D."/>
            <person name="Amaro F."/>
            <person name="Zusman T."/>
            <person name="Lifshitz Z."/>
            <person name="Cohen O."/>
            <person name="Gilbert J.A."/>
            <person name="Pupko T."/>
            <person name="Shuman H.A."/>
            <person name="Segal G."/>
        </authorList>
    </citation>
    <scope>NUCLEOTIDE SEQUENCE [LARGE SCALE GENOMIC DNA]</scope>
    <source>
        <strain evidence="1 3">SC-18-C9</strain>
    </source>
</reference>
<dbReference type="RefSeq" id="WP_058477065.1">
    <property type="nucleotide sequence ID" value="NZ_CAAAIO010000038.1"/>
</dbReference>
<dbReference type="OrthoDB" id="5649966at2"/>
<gene>
    <name evidence="1" type="ORF">Lstg_1497</name>
    <name evidence="2" type="ORF">NCTC11991_03037</name>
</gene>
<name>A0A378LEW9_9GAMM</name>
<dbReference type="EMBL" id="UGOY01000001">
    <property type="protein sequence ID" value="STY24412.1"/>
    <property type="molecule type" value="Genomic_DNA"/>
</dbReference>
<protein>
    <submittedName>
        <fullName evidence="2">Uncharacterized protein</fullName>
    </submittedName>
</protein>
<proteinExistence type="predicted"/>
<evidence type="ECO:0000313" key="4">
    <source>
        <dbReference type="Proteomes" id="UP000255110"/>
    </source>
</evidence>
<evidence type="ECO:0000313" key="2">
    <source>
        <dbReference type="EMBL" id="STY24412.1"/>
    </source>
</evidence>
<dbReference type="STRING" id="460.Lstg_1497"/>
<evidence type="ECO:0000313" key="3">
    <source>
        <dbReference type="Proteomes" id="UP000054820"/>
    </source>
</evidence>
<accession>A0A378LEW9</accession>